<keyword evidence="1 5" id="KW-0378">Hydrolase</keyword>
<gene>
    <name evidence="5" type="ORF">B0I71DRAFT_47720</name>
    <name evidence="4" type="ORF">YALI1_D20886g</name>
</gene>
<dbReference type="RefSeq" id="XP_502918.1">
    <property type="nucleotide sequence ID" value="XM_502918.1"/>
</dbReference>
<dbReference type="InterPro" id="IPR005645">
    <property type="entry name" value="FSH-like_dom"/>
</dbReference>
<dbReference type="SUPFAM" id="SSF53474">
    <property type="entry name" value="alpha/beta-Hydrolases"/>
    <property type="match status" value="1"/>
</dbReference>
<dbReference type="InterPro" id="IPR050593">
    <property type="entry name" value="LovG"/>
</dbReference>
<dbReference type="PANTHER" id="PTHR48070:SF6">
    <property type="entry name" value="ESTERASE OVCA2"/>
    <property type="match status" value="1"/>
</dbReference>
<feature type="domain" description="Serine hydrolase" evidence="3">
    <location>
        <begin position="1"/>
        <end position="207"/>
    </location>
</feature>
<dbReference type="VEuPathDB" id="FungiDB:YALI0_D16940g"/>
<dbReference type="KEGG" id="yli:2910216"/>
<dbReference type="Pfam" id="PF03959">
    <property type="entry name" value="FSH1"/>
    <property type="match status" value="1"/>
</dbReference>
<dbReference type="Gene3D" id="3.40.50.1820">
    <property type="entry name" value="alpha/beta hydrolase"/>
    <property type="match status" value="1"/>
</dbReference>
<dbReference type="GeneID" id="2910216"/>
<evidence type="ECO:0000313" key="5">
    <source>
        <dbReference type="EMBL" id="RDW24645.1"/>
    </source>
</evidence>
<dbReference type="GO" id="GO:0005737">
    <property type="term" value="C:cytoplasm"/>
    <property type="evidence" value="ECO:0007669"/>
    <property type="project" value="TreeGrafter"/>
</dbReference>
<dbReference type="PANTHER" id="PTHR48070">
    <property type="entry name" value="ESTERASE OVCA2"/>
    <property type="match status" value="1"/>
</dbReference>
<name>A0A1D8NEV4_YARLL</name>
<dbReference type="ESTHER" id="yarli-q6c8u4">
    <property type="family name" value="FSH1"/>
</dbReference>
<dbReference type="AlphaFoldDB" id="A0A1D8NEV4"/>
<evidence type="ECO:0000256" key="1">
    <source>
        <dbReference type="ARBA" id="ARBA00022801"/>
    </source>
</evidence>
<dbReference type="eggNOG" id="KOG2551">
    <property type="taxonomic scope" value="Eukaryota"/>
</dbReference>
<dbReference type="GO" id="GO:0016787">
    <property type="term" value="F:hydrolase activity"/>
    <property type="evidence" value="ECO:0007669"/>
    <property type="project" value="UniProtKB-KW"/>
</dbReference>
<dbReference type="InterPro" id="IPR029058">
    <property type="entry name" value="AB_hydrolase_fold"/>
</dbReference>
<accession>A0A1D8NEV4</accession>
<dbReference type="Proteomes" id="UP000256601">
    <property type="component" value="Unassembled WGS sequence"/>
</dbReference>
<dbReference type="OrthoDB" id="2094269at2759"/>
<dbReference type="EMBL" id="CP017556">
    <property type="protein sequence ID" value="AOW04170.1"/>
    <property type="molecule type" value="Genomic_DNA"/>
</dbReference>
<sequence>MSATKGKLLFLHGFTQSGSLFAKKTSALRKALQKQGYQCFYIDAPVELSAPDLPFDTSNLDSSADTDWKSWWVTNQNKPDYYKLDKAFDSVRDAIEKDGPFDGVMGFSQGAAMAGVLCSQIHNLHEKQPPVKYGVLFCGFRIAPEEYQKFFEPPIATNTLHVLGSLDTVVSEERSLGLWNACDEKTRTMIKHPGGHFVPNSKNFVTDIIGWLENAGKDKQEAKEDEDDWDQFDAIGGR</sequence>
<proteinExistence type="predicted"/>
<evidence type="ECO:0000313" key="7">
    <source>
        <dbReference type="Proteomes" id="UP000256601"/>
    </source>
</evidence>
<dbReference type="EMBL" id="KZ857342">
    <property type="protein sequence ID" value="RDW24645.1"/>
    <property type="molecule type" value="Genomic_DNA"/>
</dbReference>
<dbReference type="OMA" id="EEPRGWW"/>
<evidence type="ECO:0000256" key="2">
    <source>
        <dbReference type="SAM" id="MobiDB-lite"/>
    </source>
</evidence>
<organism evidence="4 6">
    <name type="scientific">Yarrowia lipolytica</name>
    <name type="common">Candida lipolytica</name>
    <dbReference type="NCBI Taxonomy" id="4952"/>
    <lineage>
        <taxon>Eukaryota</taxon>
        <taxon>Fungi</taxon>
        <taxon>Dikarya</taxon>
        <taxon>Ascomycota</taxon>
        <taxon>Saccharomycotina</taxon>
        <taxon>Dipodascomycetes</taxon>
        <taxon>Dipodascales</taxon>
        <taxon>Dipodascales incertae sedis</taxon>
        <taxon>Yarrowia</taxon>
    </lineage>
</organism>
<reference evidence="4 6" key="1">
    <citation type="journal article" date="2016" name="PLoS ONE">
        <title>Sequence Assembly of Yarrowia lipolytica Strain W29/CLIB89 Shows Transposable Element Diversity.</title>
        <authorList>
            <person name="Magnan C."/>
            <person name="Yu J."/>
            <person name="Chang I."/>
            <person name="Jahn E."/>
            <person name="Kanomata Y."/>
            <person name="Wu J."/>
            <person name="Zeller M."/>
            <person name="Oakes M."/>
            <person name="Baldi P."/>
            <person name="Sandmeyer S."/>
        </authorList>
    </citation>
    <scope>NUCLEOTIDE SEQUENCE [LARGE SCALE GENOMIC DNA]</scope>
    <source>
        <strain evidence="4">CLIB89</strain>
        <strain evidence="6">CLIB89(W29)</strain>
    </source>
</reference>
<dbReference type="Proteomes" id="UP000182444">
    <property type="component" value="Chromosome 1D"/>
</dbReference>
<feature type="region of interest" description="Disordered" evidence="2">
    <location>
        <begin position="217"/>
        <end position="238"/>
    </location>
</feature>
<protein>
    <submittedName>
        <fullName evidence="5">Serine hydrolase FSH</fullName>
    </submittedName>
</protein>
<dbReference type="GO" id="GO:0005634">
    <property type="term" value="C:nucleus"/>
    <property type="evidence" value="ECO:0007669"/>
    <property type="project" value="TreeGrafter"/>
</dbReference>
<evidence type="ECO:0000259" key="3">
    <source>
        <dbReference type="Pfam" id="PF03959"/>
    </source>
</evidence>
<evidence type="ECO:0000313" key="4">
    <source>
        <dbReference type="EMBL" id="AOW04170.1"/>
    </source>
</evidence>
<evidence type="ECO:0000313" key="6">
    <source>
        <dbReference type="Proteomes" id="UP000182444"/>
    </source>
</evidence>
<reference evidence="5 7" key="2">
    <citation type="submission" date="2018-07" db="EMBL/GenBank/DDBJ databases">
        <title>Draft Genome Assemblies for Five Robust Yarrowia lipolytica Strains Exhibiting High Lipid Production and Pentose Sugar Utilization and Sugar Alcohol Secretion from Undetoxified Lignocellulosic Biomass Hydrolysates.</title>
        <authorList>
            <consortium name="DOE Joint Genome Institute"/>
            <person name="Walker C."/>
            <person name="Ryu S."/>
            <person name="Na H."/>
            <person name="Zane M."/>
            <person name="LaButti K."/>
            <person name="Lipzen A."/>
            <person name="Haridas S."/>
            <person name="Barry K."/>
            <person name="Grigoriev I.V."/>
            <person name="Quarterman J."/>
            <person name="Slininger P."/>
            <person name="Dien B."/>
            <person name="Trinh C.T."/>
        </authorList>
    </citation>
    <scope>NUCLEOTIDE SEQUENCE [LARGE SCALE GENOMIC DNA]</scope>
    <source>
        <strain evidence="5 7">YB392</strain>
    </source>
</reference>
<dbReference type="VEuPathDB" id="FungiDB:YALI1_D20886g"/>